<sequence length="132" mass="15009">MWAELATGQLTHLPWRLAVECAVVIIQGPNRSRFVFCCISSSFSFIDLKTILAAPVPSPRMCNWSYKTCQSPHFVLPANIRGYQVWLVKRSRTRSESLVSGENQLCLTYRGNCCQSTKYLLYAEHPTPPLVR</sequence>
<comment type="caution">
    <text evidence="1">The sequence shown here is derived from an EMBL/GenBank/DDBJ whole genome shotgun (WGS) entry which is preliminary data.</text>
</comment>
<name>A0A9D4MB02_DREPO</name>
<proteinExistence type="predicted"/>
<protein>
    <submittedName>
        <fullName evidence="1">Uncharacterized protein</fullName>
    </submittedName>
</protein>
<dbReference type="EMBL" id="JAIWYP010000002">
    <property type="protein sequence ID" value="KAH3872247.1"/>
    <property type="molecule type" value="Genomic_DNA"/>
</dbReference>
<accession>A0A9D4MB02</accession>
<dbReference type="AlphaFoldDB" id="A0A9D4MB02"/>
<gene>
    <name evidence="1" type="ORF">DPMN_035462</name>
</gene>
<evidence type="ECO:0000313" key="2">
    <source>
        <dbReference type="Proteomes" id="UP000828390"/>
    </source>
</evidence>
<organism evidence="1 2">
    <name type="scientific">Dreissena polymorpha</name>
    <name type="common">Zebra mussel</name>
    <name type="synonym">Mytilus polymorpha</name>
    <dbReference type="NCBI Taxonomy" id="45954"/>
    <lineage>
        <taxon>Eukaryota</taxon>
        <taxon>Metazoa</taxon>
        <taxon>Spiralia</taxon>
        <taxon>Lophotrochozoa</taxon>
        <taxon>Mollusca</taxon>
        <taxon>Bivalvia</taxon>
        <taxon>Autobranchia</taxon>
        <taxon>Heteroconchia</taxon>
        <taxon>Euheterodonta</taxon>
        <taxon>Imparidentia</taxon>
        <taxon>Neoheterodontei</taxon>
        <taxon>Myida</taxon>
        <taxon>Dreissenoidea</taxon>
        <taxon>Dreissenidae</taxon>
        <taxon>Dreissena</taxon>
    </lineage>
</organism>
<reference evidence="1" key="2">
    <citation type="submission" date="2020-11" db="EMBL/GenBank/DDBJ databases">
        <authorList>
            <person name="McCartney M.A."/>
            <person name="Auch B."/>
            <person name="Kono T."/>
            <person name="Mallez S."/>
            <person name="Becker A."/>
            <person name="Gohl D.M."/>
            <person name="Silverstein K.A.T."/>
            <person name="Koren S."/>
            <person name="Bechman K.B."/>
            <person name="Herman A."/>
            <person name="Abrahante J.E."/>
            <person name="Garbe J."/>
        </authorList>
    </citation>
    <scope>NUCLEOTIDE SEQUENCE</scope>
    <source>
        <strain evidence="1">Duluth1</strain>
        <tissue evidence="1">Whole animal</tissue>
    </source>
</reference>
<reference evidence="1" key="1">
    <citation type="journal article" date="2019" name="bioRxiv">
        <title>The Genome of the Zebra Mussel, Dreissena polymorpha: A Resource for Invasive Species Research.</title>
        <authorList>
            <person name="McCartney M.A."/>
            <person name="Auch B."/>
            <person name="Kono T."/>
            <person name="Mallez S."/>
            <person name="Zhang Y."/>
            <person name="Obille A."/>
            <person name="Becker A."/>
            <person name="Abrahante J.E."/>
            <person name="Garbe J."/>
            <person name="Badalamenti J.P."/>
            <person name="Herman A."/>
            <person name="Mangelson H."/>
            <person name="Liachko I."/>
            <person name="Sullivan S."/>
            <person name="Sone E.D."/>
            <person name="Koren S."/>
            <person name="Silverstein K.A.T."/>
            <person name="Beckman K.B."/>
            <person name="Gohl D.M."/>
        </authorList>
    </citation>
    <scope>NUCLEOTIDE SEQUENCE</scope>
    <source>
        <strain evidence="1">Duluth1</strain>
        <tissue evidence="1">Whole animal</tissue>
    </source>
</reference>
<dbReference type="Proteomes" id="UP000828390">
    <property type="component" value="Unassembled WGS sequence"/>
</dbReference>
<keyword evidence="2" id="KW-1185">Reference proteome</keyword>
<evidence type="ECO:0000313" key="1">
    <source>
        <dbReference type="EMBL" id="KAH3872247.1"/>
    </source>
</evidence>